<evidence type="ECO:0000313" key="14">
    <source>
        <dbReference type="Proteomes" id="UP000278807"/>
    </source>
</evidence>
<keyword evidence="9 10" id="KW-0472">Membrane</keyword>
<feature type="repeat" description="Solcar" evidence="10">
    <location>
        <begin position="187"/>
        <end position="290"/>
    </location>
</feature>
<comment type="subcellular location">
    <subcellularLocation>
        <location evidence="1">Mitochondrion outer membrane</location>
        <topology evidence="1">Multi-pass membrane protein</topology>
    </subcellularLocation>
</comment>
<evidence type="ECO:0000256" key="3">
    <source>
        <dbReference type="ARBA" id="ARBA00022448"/>
    </source>
</evidence>
<evidence type="ECO:0000256" key="6">
    <source>
        <dbReference type="ARBA" id="ARBA00022787"/>
    </source>
</evidence>
<dbReference type="GO" id="GO:0090149">
    <property type="term" value="P:mitochondrial membrane fission"/>
    <property type="evidence" value="ECO:0007669"/>
    <property type="project" value="InterPro"/>
</dbReference>
<keyword evidence="5" id="KW-0677">Repeat</keyword>
<feature type="region of interest" description="Disordered" evidence="12">
    <location>
        <begin position="367"/>
        <end position="387"/>
    </location>
</feature>
<accession>A0A0R3T5N7</accession>
<gene>
    <name evidence="13" type="ORF">HNAJ_LOCUS2374</name>
</gene>
<evidence type="ECO:0000256" key="9">
    <source>
        <dbReference type="ARBA" id="ARBA00023136"/>
    </source>
</evidence>
<evidence type="ECO:0000256" key="12">
    <source>
        <dbReference type="SAM" id="MobiDB-lite"/>
    </source>
</evidence>
<evidence type="ECO:0000313" key="15">
    <source>
        <dbReference type="WBParaSite" id="HNAJ_0000237501-mRNA-1"/>
    </source>
</evidence>
<evidence type="ECO:0000313" key="13">
    <source>
        <dbReference type="EMBL" id="VDN98233.1"/>
    </source>
</evidence>
<keyword evidence="6" id="KW-1000">Mitochondrion outer membrane</keyword>
<reference evidence="15" key="1">
    <citation type="submission" date="2017-02" db="UniProtKB">
        <authorList>
            <consortium name="WormBaseParasite"/>
        </authorList>
    </citation>
    <scope>IDENTIFICATION</scope>
</reference>
<organism evidence="15">
    <name type="scientific">Rodentolepis nana</name>
    <name type="common">Dwarf tapeworm</name>
    <name type="synonym">Hymenolepis nana</name>
    <dbReference type="NCBI Taxonomy" id="102285"/>
    <lineage>
        <taxon>Eukaryota</taxon>
        <taxon>Metazoa</taxon>
        <taxon>Spiralia</taxon>
        <taxon>Lophotrochozoa</taxon>
        <taxon>Platyhelminthes</taxon>
        <taxon>Cestoda</taxon>
        <taxon>Eucestoda</taxon>
        <taxon>Cyclophyllidea</taxon>
        <taxon>Hymenolepididae</taxon>
        <taxon>Rodentolepis</taxon>
    </lineage>
</organism>
<dbReference type="AlphaFoldDB" id="A0A0R3T5N7"/>
<dbReference type="PANTHER" id="PTHR21252:SF2">
    <property type="entry name" value="MITOCHONDRIAL OUTER MEMBRANE PROTEIN SLC25A46"/>
    <property type="match status" value="1"/>
</dbReference>
<keyword evidence="14" id="KW-1185">Reference proteome</keyword>
<dbReference type="SUPFAM" id="SSF103506">
    <property type="entry name" value="Mitochondrial carrier"/>
    <property type="match status" value="1"/>
</dbReference>
<sequence>MWSNKLKEMEKNAEIFELEENDIPPLTESHPASLNEPNVTSSDISQSFFVNLPLSFFQSDIASEPTTLISCFKEGIKRLLPNIPPTGPRMGSVGGNLKADFRAIPIRTSRLLPFWRLVFPVTLLGVGHHVIRSFVHFGVVAYMRRDREPEQLDAEVIDSGVNPNASQTDQALLTSHRRDAMLQTTCSLFVTDLSADMVSCLAADVIVYPLETIVVRLCVQGTRTLVDNLDSGDSVVPIISSFNGIFDVLRSASTSPSGFLGLYRGFGSLLLQYAVQIALLVGVKYAYEYILCMYSSHNPVGLQHTQSNLQHSAGMARRSSIPLTGEYDNTTAGYGPTSFYSSTAPKIFENQPMPTTSAVWQPTLDSERWRSSDPNLNPSVGDSGQNSLTRNAFAFRGFNPDTFNQHMP</sequence>
<evidence type="ECO:0000256" key="10">
    <source>
        <dbReference type="PROSITE-ProRule" id="PRU00282"/>
    </source>
</evidence>
<keyword evidence="8" id="KW-0496">Mitochondrion</keyword>
<comment type="similarity">
    <text evidence="2 11">Belongs to the mitochondrial carrier (TC 2.A.29) family.</text>
</comment>
<dbReference type="Pfam" id="PF00153">
    <property type="entry name" value="Mito_carr"/>
    <property type="match status" value="1"/>
</dbReference>
<keyword evidence="3 11" id="KW-0813">Transport</keyword>
<dbReference type="Gene3D" id="1.50.40.10">
    <property type="entry name" value="Mitochondrial carrier domain"/>
    <property type="match status" value="1"/>
</dbReference>
<proteinExistence type="inferred from homology"/>
<evidence type="ECO:0000256" key="2">
    <source>
        <dbReference type="ARBA" id="ARBA00006375"/>
    </source>
</evidence>
<evidence type="ECO:0000256" key="5">
    <source>
        <dbReference type="ARBA" id="ARBA00022737"/>
    </source>
</evidence>
<name>A0A0R3T5N7_RODNA</name>
<dbReference type="InterPro" id="IPR039158">
    <property type="entry name" value="SLC25A46"/>
</dbReference>
<feature type="compositionally biased region" description="Polar residues" evidence="12">
    <location>
        <begin position="372"/>
        <end position="387"/>
    </location>
</feature>
<protein>
    <submittedName>
        <fullName evidence="15">Solute carrier family 25 member 46</fullName>
    </submittedName>
</protein>
<dbReference type="STRING" id="102285.A0A0R3T5N7"/>
<dbReference type="EMBL" id="UZAE01001146">
    <property type="protein sequence ID" value="VDN98233.1"/>
    <property type="molecule type" value="Genomic_DNA"/>
</dbReference>
<dbReference type="WBParaSite" id="HNAJ_0000237501-mRNA-1">
    <property type="protein sequence ID" value="HNAJ_0000237501-mRNA-1"/>
    <property type="gene ID" value="HNAJ_0000237501"/>
</dbReference>
<keyword evidence="4 10" id="KW-0812">Transmembrane</keyword>
<reference evidence="13 14" key="2">
    <citation type="submission" date="2018-11" db="EMBL/GenBank/DDBJ databases">
        <authorList>
            <consortium name="Pathogen Informatics"/>
        </authorList>
    </citation>
    <scope>NUCLEOTIDE SEQUENCE [LARGE SCALE GENOMIC DNA]</scope>
</reference>
<evidence type="ECO:0000256" key="7">
    <source>
        <dbReference type="ARBA" id="ARBA00022989"/>
    </source>
</evidence>
<dbReference type="InterPro" id="IPR018108">
    <property type="entry name" value="MCP_transmembrane"/>
</dbReference>
<dbReference type="InterPro" id="IPR023395">
    <property type="entry name" value="MCP_dom_sf"/>
</dbReference>
<evidence type="ECO:0000256" key="4">
    <source>
        <dbReference type="ARBA" id="ARBA00022692"/>
    </source>
</evidence>
<dbReference type="PANTHER" id="PTHR21252">
    <property type="entry name" value="TB1 PROTEIN-RELATED"/>
    <property type="match status" value="1"/>
</dbReference>
<keyword evidence="7" id="KW-1133">Transmembrane helix</keyword>
<dbReference type="GO" id="GO:0005741">
    <property type="term" value="C:mitochondrial outer membrane"/>
    <property type="evidence" value="ECO:0007669"/>
    <property type="project" value="UniProtKB-SubCell"/>
</dbReference>
<dbReference type="PROSITE" id="PS50920">
    <property type="entry name" value="SOLCAR"/>
    <property type="match status" value="1"/>
</dbReference>
<dbReference type="Proteomes" id="UP000278807">
    <property type="component" value="Unassembled WGS sequence"/>
</dbReference>
<evidence type="ECO:0000256" key="8">
    <source>
        <dbReference type="ARBA" id="ARBA00023128"/>
    </source>
</evidence>
<dbReference type="OrthoDB" id="2403262at2759"/>
<evidence type="ECO:0000256" key="1">
    <source>
        <dbReference type="ARBA" id="ARBA00004374"/>
    </source>
</evidence>
<evidence type="ECO:0000256" key="11">
    <source>
        <dbReference type="RuleBase" id="RU000488"/>
    </source>
</evidence>